<protein>
    <submittedName>
        <fullName evidence="3">Fungal-specific transcription factor domain-containing protein</fullName>
    </submittedName>
</protein>
<keyword evidence="4" id="KW-1185">Reference proteome</keyword>
<dbReference type="InterPro" id="IPR007219">
    <property type="entry name" value="XnlR_reg_dom"/>
</dbReference>
<dbReference type="PANTHER" id="PTHR47425:SF3">
    <property type="entry name" value="ZN(II)2CYS6 TRANSCRIPTION FACTOR (EUROFUNG)"/>
    <property type="match status" value="1"/>
</dbReference>
<sequence>MSTIQANAVPQPLQPAPAPAPDIIRGVPEASINKELADVHPPPPVDGVTEEEGVLPAYMKPLPLDWPPEDVAFLKLKGALSCPSTEFRDALINAYVSWVHAFCPVIDLQEFLAQVLHTDGSCGRVSLLVLQAVMFAGTAFVPFEYIAGAGYASRHDARDDFFGRVKLLYDFKYETDRIRTVQALLLMSYWQEKHDALQNHWYWVALANDVALSISLNQEPGPQLSASDACLRRRLGWTCFVRDRVLSVGLRQKPSLLLSQFALRPLEVSDFDIRPFQLDSLEAFGQSGLLADPVRQATLASLYVEKTKLCLILDRIFNSLYTDQVLRPSGRSELTTALVERHSTNDVEPEGDYGIELQHWLANLPEQCRYSSSPSPYLSPSDEIIRLHQAFVHMLYHTVRLAVYQPQLDKQNAQGTKVLRLVRLSSVAITRAAEDLYDYGILHLVQSAVVSMLVRAAVSHLYDYRVTHEGESGDQSVRRFLDTLNFLTQLTGIHKYAIFASSFLRYSAQKFGIPCQALLTGGLSWDSYGIWEDVHTPQRLIKDPPLPQDPAAEPNDPHMFPVSNDLQTGTSDVRFVTTTDYTQLSTQVWDSVDNGDFATDSAYLASLDSWFRNCFQPLIDNN</sequence>
<dbReference type="Pfam" id="PF04082">
    <property type="entry name" value="Fungal_trans"/>
    <property type="match status" value="1"/>
</dbReference>
<comment type="caution">
    <text evidence="3">The sequence shown here is derived from an EMBL/GenBank/DDBJ whole genome shotgun (WGS) entry which is preliminary data.</text>
</comment>
<dbReference type="PANTHER" id="PTHR47425">
    <property type="entry name" value="FARB-RELATED"/>
    <property type="match status" value="1"/>
</dbReference>
<organism evidence="3 4">
    <name type="scientific">Aspergillus keveii</name>
    <dbReference type="NCBI Taxonomy" id="714993"/>
    <lineage>
        <taxon>Eukaryota</taxon>
        <taxon>Fungi</taxon>
        <taxon>Dikarya</taxon>
        <taxon>Ascomycota</taxon>
        <taxon>Pezizomycotina</taxon>
        <taxon>Eurotiomycetes</taxon>
        <taxon>Eurotiomycetidae</taxon>
        <taxon>Eurotiales</taxon>
        <taxon>Aspergillaceae</taxon>
        <taxon>Aspergillus</taxon>
        <taxon>Aspergillus subgen. Nidulantes</taxon>
    </lineage>
</organism>
<proteinExistence type="predicted"/>
<evidence type="ECO:0000313" key="4">
    <source>
        <dbReference type="Proteomes" id="UP001610563"/>
    </source>
</evidence>
<reference evidence="3 4" key="1">
    <citation type="submission" date="2024-07" db="EMBL/GenBank/DDBJ databases">
        <title>Section-level genome sequencing and comparative genomics of Aspergillus sections Usti and Cavernicolus.</title>
        <authorList>
            <consortium name="Lawrence Berkeley National Laboratory"/>
            <person name="Nybo J.L."/>
            <person name="Vesth T.C."/>
            <person name="Theobald S."/>
            <person name="Frisvad J.C."/>
            <person name="Larsen T.O."/>
            <person name="Kjaerboelling I."/>
            <person name="Rothschild-Mancinelli K."/>
            <person name="Lyhne E.K."/>
            <person name="Kogle M.E."/>
            <person name="Barry K."/>
            <person name="Clum A."/>
            <person name="Na H."/>
            <person name="Ledsgaard L."/>
            <person name="Lin J."/>
            <person name="Lipzen A."/>
            <person name="Kuo A."/>
            <person name="Riley R."/>
            <person name="Mondo S."/>
            <person name="Labutti K."/>
            <person name="Haridas S."/>
            <person name="Pangalinan J."/>
            <person name="Salamov A.A."/>
            <person name="Simmons B.A."/>
            <person name="Magnuson J.K."/>
            <person name="Chen J."/>
            <person name="Drula E."/>
            <person name="Henrissat B."/>
            <person name="Wiebenga A."/>
            <person name="Lubbers R.J."/>
            <person name="Gomes A.C."/>
            <person name="Makela M.R."/>
            <person name="Stajich J."/>
            <person name="Grigoriev I.V."/>
            <person name="Mortensen U.H."/>
            <person name="De Vries R.P."/>
            <person name="Baker S.E."/>
            <person name="Andersen M.R."/>
        </authorList>
    </citation>
    <scope>NUCLEOTIDE SEQUENCE [LARGE SCALE GENOMIC DNA]</scope>
    <source>
        <strain evidence="3 4">CBS 209.92</strain>
    </source>
</reference>
<evidence type="ECO:0000256" key="1">
    <source>
        <dbReference type="ARBA" id="ARBA00023242"/>
    </source>
</evidence>
<evidence type="ECO:0000313" key="3">
    <source>
        <dbReference type="EMBL" id="KAL2794571.1"/>
    </source>
</evidence>
<evidence type="ECO:0000259" key="2">
    <source>
        <dbReference type="Pfam" id="PF04082"/>
    </source>
</evidence>
<keyword evidence="1" id="KW-0539">Nucleus</keyword>
<accession>A0ABR4G6E4</accession>
<name>A0ABR4G6E4_9EURO</name>
<dbReference type="Proteomes" id="UP001610563">
    <property type="component" value="Unassembled WGS sequence"/>
</dbReference>
<gene>
    <name evidence="3" type="ORF">BJX66DRAFT_337718</name>
</gene>
<feature type="domain" description="Xylanolytic transcriptional activator regulatory" evidence="2">
    <location>
        <begin position="92"/>
        <end position="322"/>
    </location>
</feature>
<dbReference type="InterPro" id="IPR052761">
    <property type="entry name" value="Fungal_Detox/Toxin_TFs"/>
</dbReference>
<dbReference type="CDD" id="cd12148">
    <property type="entry name" value="fungal_TF_MHR"/>
    <property type="match status" value="1"/>
</dbReference>
<dbReference type="EMBL" id="JBFTWV010000043">
    <property type="protein sequence ID" value="KAL2794571.1"/>
    <property type="molecule type" value="Genomic_DNA"/>
</dbReference>